<dbReference type="OMA" id="IGMTHEW"/>
<dbReference type="PANTHER" id="PTHR36191">
    <property type="entry name" value="ENDO/EXONUCLEASE/PHOSPHATASE DOMAIN-CONTAINING PROTEIN-RELATED"/>
    <property type="match status" value="1"/>
</dbReference>
<name>A0A3B4D2I5_PYGNA</name>
<accession>A0A3B4D2I5</accession>
<reference evidence="4" key="2">
    <citation type="submission" date="2025-08" db="UniProtKB">
        <authorList>
            <consortium name="Ensembl"/>
        </authorList>
    </citation>
    <scope>IDENTIFICATION</scope>
</reference>
<feature type="domain" description="UMOD/GP2/OIT3-like D8C" evidence="3">
    <location>
        <begin position="603"/>
        <end position="690"/>
    </location>
</feature>
<reference evidence="4" key="3">
    <citation type="submission" date="2025-09" db="UniProtKB">
        <authorList>
            <consortium name="Ensembl"/>
        </authorList>
    </citation>
    <scope>IDENTIFICATION</scope>
</reference>
<protein>
    <recommendedName>
        <fullName evidence="3">UMOD/GP2/OIT3-like D8C domain-containing protein</fullName>
    </recommendedName>
</protein>
<keyword evidence="1" id="KW-0732">Signal</keyword>
<evidence type="ECO:0000256" key="1">
    <source>
        <dbReference type="ARBA" id="ARBA00022729"/>
    </source>
</evidence>
<dbReference type="PANTHER" id="PTHR36191:SF4">
    <property type="entry name" value="VWFD DOMAIN-CONTAINING PROTEIN"/>
    <property type="match status" value="1"/>
</dbReference>
<feature type="domain" description="UMOD/GP2/OIT3-like D8C" evidence="3">
    <location>
        <begin position="54"/>
        <end position="135"/>
    </location>
</feature>
<keyword evidence="5" id="KW-1185">Reference proteome</keyword>
<dbReference type="InterPro" id="IPR057774">
    <property type="entry name" value="D8C_UMOD/GP2/OIT3-like"/>
</dbReference>
<sequence>LRCLPHVCLGFCFTATDSSFDPCYNYTALDNYWRNTRTNYRGHDDTLVEWKGWYRLYLQGKSAQMSEWCVGYMTCGGFTPLLLRGSHPQIGDGIVTREIIGSRDLTCSYYKSNPVQVKACPGNYYVYKLVKPDVSIPVPSYCAVSFSNSSVDPCYSYTALNEAWRSSTDSTTTSQCDMYVNWVGWYRLFYQGQSTKMPETCVSPNKCGTNIALWLNGSHPRVEDGVVVRQICGNSGSDCCFHKFFPIQVKACPGNYYVYEFVKPNISYCADITTLTPANFSTTGVITTETNISMLFFDPCYNYTALDDSWRDIHTNYRGHDDTRVEWKGWYRLYLQGKSAQMSEWCTSYISCGGVTPLMLRGSHPQIGDGIVTREVIGSHWSFSCSYYKSNPIQVKACPGNYYVYKLVKPDISIPVPSYCAVSFSNSTIDPCYSYTALNDTWRSSTNPTTNSQCDANVNWVGWYRLFYQGQSAKMPETCVSPNRCGTDISLWLSGSHPSLQDGVVVRQICGNLGSDCCFYKLFPIQVKACPGNYYVYEFVKPNLCNTGYCTVISSLALQTALTTANPGYDPCSNYTVLNQPWRATNQSWYYVCDQAFEWSGWYRLLYYGMNIRMPEVCSSGCSTVISLWLNGSHPQIQDGIVTRQICGNTGGICCSSSYSTTSIRVKACPGNFSVYEFIKPVSCISAYCAGTVSLLCLITMSQSGWDSLSIMACSLDSVLLSDTAVSESSSTPTTSPDLRISLLSLLALSLLPQHTTA</sequence>
<dbReference type="Proteomes" id="UP001501920">
    <property type="component" value="Chromosome 13"/>
</dbReference>
<feature type="domain" description="UMOD/GP2/OIT3-like D8C" evidence="3">
    <location>
        <begin position="464"/>
        <end position="551"/>
    </location>
</feature>
<dbReference type="Ensembl" id="ENSPNAT00000028098.2">
    <property type="protein sequence ID" value="ENSPNAP00000018547.2"/>
    <property type="gene ID" value="ENSPNAG00000006135.2"/>
</dbReference>
<proteinExistence type="predicted"/>
<dbReference type="Pfam" id="PF23283">
    <property type="entry name" value="D8C_UMOD"/>
    <property type="match status" value="5"/>
</dbReference>
<keyword evidence="2" id="KW-1015">Disulfide bond</keyword>
<organism evidence="4 5">
    <name type="scientific">Pygocentrus nattereri</name>
    <name type="common">Red-bellied piranha</name>
    <dbReference type="NCBI Taxonomy" id="42514"/>
    <lineage>
        <taxon>Eukaryota</taxon>
        <taxon>Metazoa</taxon>
        <taxon>Chordata</taxon>
        <taxon>Craniata</taxon>
        <taxon>Vertebrata</taxon>
        <taxon>Euteleostomi</taxon>
        <taxon>Actinopterygii</taxon>
        <taxon>Neopterygii</taxon>
        <taxon>Teleostei</taxon>
        <taxon>Ostariophysi</taxon>
        <taxon>Characiformes</taxon>
        <taxon>Characoidei</taxon>
        <taxon>Pygocentrus</taxon>
    </lineage>
</organism>
<evidence type="ECO:0000313" key="4">
    <source>
        <dbReference type="Ensembl" id="ENSPNAP00000018547.2"/>
    </source>
</evidence>
<evidence type="ECO:0000259" key="3">
    <source>
        <dbReference type="Pfam" id="PF23283"/>
    </source>
</evidence>
<evidence type="ECO:0000256" key="2">
    <source>
        <dbReference type="ARBA" id="ARBA00023157"/>
    </source>
</evidence>
<evidence type="ECO:0000313" key="5">
    <source>
        <dbReference type="Proteomes" id="UP001501920"/>
    </source>
</evidence>
<feature type="domain" description="UMOD/GP2/OIT3-like D8C" evidence="3">
    <location>
        <begin position="331"/>
        <end position="413"/>
    </location>
</feature>
<reference evidence="4 5" key="1">
    <citation type="submission" date="2020-10" db="EMBL/GenBank/DDBJ databases">
        <title>Pygocentrus nattereri (red-bellied piranha) genome, fPygNat1, primary haplotype.</title>
        <authorList>
            <person name="Myers G."/>
            <person name="Meyer A."/>
            <person name="Karagic N."/>
            <person name="Pippel M."/>
            <person name="Winkler S."/>
            <person name="Tracey A."/>
            <person name="Wood J."/>
            <person name="Formenti G."/>
            <person name="Howe K."/>
            <person name="Fedrigo O."/>
            <person name="Jarvis E.D."/>
        </authorList>
    </citation>
    <scope>NUCLEOTIDE SEQUENCE [LARGE SCALE GENOMIC DNA]</scope>
</reference>
<dbReference type="AlphaFoldDB" id="A0A3B4D2I5"/>
<feature type="domain" description="UMOD/GP2/OIT3-like D8C" evidence="3">
    <location>
        <begin position="186"/>
        <end position="270"/>
    </location>
</feature>
<dbReference type="GeneTree" id="ENSGT00940000164443"/>